<dbReference type="InterPro" id="IPR011990">
    <property type="entry name" value="TPR-like_helical_dom_sf"/>
</dbReference>
<sequence length="136" mass="15130">MWGLALRHGWGCPPDEKKAFGWLRRAAETAVEDLEAVREGEEIGAVKTELVMAIYEVGQSFFHGWGVASDKKMAVSYYLVGARLGDLESQQELGYCYANGKGCKKDLKESAKWYRAAVAQGASNVGLAWIYKEKYN</sequence>
<dbReference type="HOGENOM" id="CLU_101871_1_0_1"/>
<dbReference type="AlphaFoldDB" id="A0A067N1A3"/>
<dbReference type="Pfam" id="PF08238">
    <property type="entry name" value="Sel1"/>
    <property type="match status" value="3"/>
</dbReference>
<evidence type="ECO:0000313" key="2">
    <source>
        <dbReference type="Proteomes" id="UP000027195"/>
    </source>
</evidence>
<dbReference type="Gene3D" id="1.25.40.10">
    <property type="entry name" value="Tetratricopeptide repeat domain"/>
    <property type="match status" value="1"/>
</dbReference>
<gene>
    <name evidence="1" type="ORF">BOTBODRAFT_105679</name>
</gene>
<dbReference type="STRING" id="930990.A0A067N1A3"/>
<dbReference type="InParanoid" id="A0A067N1A3"/>
<dbReference type="SMART" id="SM00671">
    <property type="entry name" value="SEL1"/>
    <property type="match status" value="3"/>
</dbReference>
<dbReference type="SUPFAM" id="SSF81901">
    <property type="entry name" value="HCP-like"/>
    <property type="match status" value="1"/>
</dbReference>
<dbReference type="Proteomes" id="UP000027195">
    <property type="component" value="Unassembled WGS sequence"/>
</dbReference>
<dbReference type="GO" id="GO:0032153">
    <property type="term" value="C:cell division site"/>
    <property type="evidence" value="ECO:0007669"/>
    <property type="project" value="TreeGrafter"/>
</dbReference>
<protein>
    <recommendedName>
        <fullName evidence="3">HCP-like protein</fullName>
    </recommendedName>
</protein>
<dbReference type="GO" id="GO:0010972">
    <property type="term" value="P:negative regulation of G2/M transition of mitotic cell cycle"/>
    <property type="evidence" value="ECO:0007669"/>
    <property type="project" value="TreeGrafter"/>
</dbReference>
<dbReference type="PANTHER" id="PTHR43628:SF1">
    <property type="entry name" value="CHITIN SYNTHASE REGULATORY FACTOR 2-RELATED"/>
    <property type="match status" value="1"/>
</dbReference>
<evidence type="ECO:0000313" key="1">
    <source>
        <dbReference type="EMBL" id="KDQ17561.1"/>
    </source>
</evidence>
<evidence type="ECO:0008006" key="3">
    <source>
        <dbReference type="Google" id="ProtNLM"/>
    </source>
</evidence>
<dbReference type="InterPro" id="IPR006597">
    <property type="entry name" value="Sel1-like"/>
</dbReference>
<dbReference type="EMBL" id="KL198023">
    <property type="protein sequence ID" value="KDQ17561.1"/>
    <property type="molecule type" value="Genomic_DNA"/>
</dbReference>
<organism evidence="1 2">
    <name type="scientific">Botryobasidium botryosum (strain FD-172 SS1)</name>
    <dbReference type="NCBI Taxonomy" id="930990"/>
    <lineage>
        <taxon>Eukaryota</taxon>
        <taxon>Fungi</taxon>
        <taxon>Dikarya</taxon>
        <taxon>Basidiomycota</taxon>
        <taxon>Agaricomycotina</taxon>
        <taxon>Agaricomycetes</taxon>
        <taxon>Cantharellales</taxon>
        <taxon>Botryobasidiaceae</taxon>
        <taxon>Botryobasidium</taxon>
    </lineage>
</organism>
<dbReference type="OrthoDB" id="2148946at2759"/>
<reference evidence="2" key="1">
    <citation type="journal article" date="2014" name="Proc. Natl. Acad. Sci. U.S.A.">
        <title>Extensive sampling of basidiomycete genomes demonstrates inadequacy of the white-rot/brown-rot paradigm for wood decay fungi.</title>
        <authorList>
            <person name="Riley R."/>
            <person name="Salamov A.A."/>
            <person name="Brown D.W."/>
            <person name="Nagy L.G."/>
            <person name="Floudas D."/>
            <person name="Held B.W."/>
            <person name="Levasseur A."/>
            <person name="Lombard V."/>
            <person name="Morin E."/>
            <person name="Otillar R."/>
            <person name="Lindquist E.A."/>
            <person name="Sun H."/>
            <person name="LaButti K.M."/>
            <person name="Schmutz J."/>
            <person name="Jabbour D."/>
            <person name="Luo H."/>
            <person name="Baker S.E."/>
            <person name="Pisabarro A.G."/>
            <person name="Walton J.D."/>
            <person name="Blanchette R.A."/>
            <person name="Henrissat B."/>
            <person name="Martin F."/>
            <person name="Cullen D."/>
            <person name="Hibbett D.S."/>
            <person name="Grigoriev I.V."/>
        </authorList>
    </citation>
    <scope>NUCLEOTIDE SEQUENCE [LARGE SCALE GENOMIC DNA]</scope>
    <source>
        <strain evidence="2">FD-172 SS1</strain>
    </source>
</reference>
<accession>A0A067N1A3</accession>
<name>A0A067N1A3_BOTB1</name>
<dbReference type="InterPro" id="IPR052945">
    <property type="entry name" value="Mitotic_Regulator"/>
</dbReference>
<proteinExistence type="predicted"/>
<dbReference type="PANTHER" id="PTHR43628">
    <property type="entry name" value="ACTIVATOR OF C KINASE PROTEIN 1-RELATED"/>
    <property type="match status" value="1"/>
</dbReference>
<keyword evidence="2" id="KW-1185">Reference proteome</keyword>